<protein>
    <submittedName>
        <fullName evidence="6">Uncharacterized protein</fullName>
    </submittedName>
</protein>
<dbReference type="CDD" id="cd01065">
    <property type="entry name" value="NAD_bind_Shikimate_DH"/>
    <property type="match status" value="1"/>
</dbReference>
<dbReference type="InterPro" id="IPR013708">
    <property type="entry name" value="Shikimate_DH-bd_N"/>
</dbReference>
<name>A0A1J7JH80_9PEZI</name>
<dbReference type="Proteomes" id="UP000182658">
    <property type="component" value="Unassembled WGS sequence"/>
</dbReference>
<evidence type="ECO:0000256" key="1">
    <source>
        <dbReference type="ARBA" id="ARBA00006477"/>
    </source>
</evidence>
<evidence type="ECO:0000313" key="6">
    <source>
        <dbReference type="EMBL" id="OIW32721.1"/>
    </source>
</evidence>
<dbReference type="CDD" id="cd00502">
    <property type="entry name" value="DHQase_I"/>
    <property type="match status" value="1"/>
</dbReference>
<dbReference type="SUPFAM" id="SSF51569">
    <property type="entry name" value="Aldolase"/>
    <property type="match status" value="1"/>
</dbReference>
<organism evidence="6 7">
    <name type="scientific">Coniochaeta ligniaria NRRL 30616</name>
    <dbReference type="NCBI Taxonomy" id="1408157"/>
    <lineage>
        <taxon>Eukaryota</taxon>
        <taxon>Fungi</taxon>
        <taxon>Dikarya</taxon>
        <taxon>Ascomycota</taxon>
        <taxon>Pezizomycotina</taxon>
        <taxon>Sordariomycetes</taxon>
        <taxon>Sordariomycetidae</taxon>
        <taxon>Coniochaetales</taxon>
        <taxon>Coniochaetaceae</taxon>
        <taxon>Coniochaeta</taxon>
    </lineage>
</organism>
<dbReference type="SUPFAM" id="SSF53223">
    <property type="entry name" value="Aminoacid dehydrogenase-like, N-terminal domain"/>
    <property type="match status" value="1"/>
</dbReference>
<dbReference type="InParanoid" id="A0A1J7JH80"/>
<dbReference type="Pfam" id="PF01488">
    <property type="entry name" value="Shikimate_DH"/>
    <property type="match status" value="1"/>
</dbReference>
<dbReference type="GO" id="GO:0009423">
    <property type="term" value="P:chorismate biosynthetic process"/>
    <property type="evidence" value="ECO:0007669"/>
    <property type="project" value="TreeGrafter"/>
</dbReference>
<feature type="compositionally biased region" description="Basic residues" evidence="3">
    <location>
        <begin position="1"/>
        <end position="10"/>
    </location>
</feature>
<keyword evidence="7" id="KW-1185">Reference proteome</keyword>
<dbReference type="InterPro" id="IPR036291">
    <property type="entry name" value="NAD(P)-bd_dom_sf"/>
</dbReference>
<evidence type="ECO:0000259" key="4">
    <source>
        <dbReference type="Pfam" id="PF01488"/>
    </source>
</evidence>
<dbReference type="InterPro" id="IPR022893">
    <property type="entry name" value="Shikimate_DH_fam"/>
</dbReference>
<sequence>MARLPLKRSPNRGNTPIHDPGRDADSSLLRPGHVDPNNSIVILGEHGVGKSTLAVMAYAALGRCIVEFDVFLQRSLGMSERAFEDKHSKAESAARKLLVLRELLATYSKGCIIVCPLSCAESDGGLLIRHFAMRHPVIHVVSNLQQSGVSDSDLNSIMLSQNNTYQTGRFCSNYLYYNLAESHANSPLRSPPCRGEHSTGSYPSRPSTLRLKRVEQDFLRFLRSVYAMPRRTGTQELPLSTSLYTYALTLTLPELSGMRNLEGLLNDGPDAVEIRIDPSGDDWCHVSSTSGNLDIVSREFTSVRRVFTGPVIYHVIKPVLAQSSPSKPVSAETKHISTYLELLSHGLRLGADYVTVDLSCDDSVFKKIVTCRGATNIIGHFHDASPGPEGWNGVERMEKFSKAERLGCQMVRLTQVATSAADNDSVQQFVYRIRKAWPLQPSLIAYNTGFVGRNSCCLNKIFTPVSSTPWTIEEKGPTLPDSLHPCLTLSQAQTALFSSFKLNQMRFYVIGNNVSGSLAPPMYQAAFKHMGMPHSFTPKSMLTPEGLEVLVKAHDFGGATIGQGLKLSVIPYVSRLSHDARLIGAVNTIIPIRHDWEGEAQERGTPPLSFWQERNIMGPVKGLYGDNTDWIGIRRSISKRLSPANAVSSRTTCLILGAGGMARAAVYAMLRLDVRHIFIYNRTTEKARSLADYFNNLFPYPAEPKHHRSGTASPVSSGHSSPSSVRVHVIESLDLPWPEHYAQPTIIISCIRAPIEGPQPVITIPPQWMKSPNSGVVLDVSYRPFHFRTDFADDTVRSDIV</sequence>
<dbReference type="Pfam" id="PF01487">
    <property type="entry name" value="DHquinase_I"/>
    <property type="match status" value="1"/>
</dbReference>
<dbReference type="GO" id="GO:0004764">
    <property type="term" value="F:shikimate 3-dehydrogenase (NADP+) activity"/>
    <property type="evidence" value="ECO:0007669"/>
    <property type="project" value="InterPro"/>
</dbReference>
<dbReference type="STRING" id="1408157.A0A1J7JH80"/>
<dbReference type="InterPro" id="IPR001381">
    <property type="entry name" value="DHquinase_I"/>
</dbReference>
<evidence type="ECO:0000256" key="2">
    <source>
        <dbReference type="ARBA" id="ARBA00009349"/>
    </source>
</evidence>
<dbReference type="AlphaFoldDB" id="A0A1J7JH80"/>
<dbReference type="GO" id="GO:0003855">
    <property type="term" value="F:3-dehydroquinate dehydratase activity"/>
    <property type="evidence" value="ECO:0007669"/>
    <property type="project" value="InterPro"/>
</dbReference>
<dbReference type="SUPFAM" id="SSF51735">
    <property type="entry name" value="NAD(P)-binding Rossmann-fold domains"/>
    <property type="match status" value="1"/>
</dbReference>
<dbReference type="InterPro" id="IPR013785">
    <property type="entry name" value="Aldolase_TIM"/>
</dbReference>
<dbReference type="Gene3D" id="3.20.20.70">
    <property type="entry name" value="Aldolase class I"/>
    <property type="match status" value="1"/>
</dbReference>
<feature type="region of interest" description="Disordered" evidence="3">
    <location>
        <begin position="1"/>
        <end position="27"/>
    </location>
</feature>
<reference evidence="6 7" key="1">
    <citation type="submission" date="2016-10" db="EMBL/GenBank/DDBJ databases">
        <title>Draft genome sequence of Coniochaeta ligniaria NRRL30616, a lignocellulolytic fungus for bioabatement of inhibitors in plant biomass hydrolysates.</title>
        <authorList>
            <consortium name="DOE Joint Genome Institute"/>
            <person name="Jimenez D.J."/>
            <person name="Hector R.E."/>
            <person name="Riley R."/>
            <person name="Sun H."/>
            <person name="Grigoriev I.V."/>
            <person name="Van Elsas J.D."/>
            <person name="Nichols N.N."/>
        </authorList>
    </citation>
    <scope>NUCLEOTIDE SEQUENCE [LARGE SCALE GENOMIC DNA]</scope>
    <source>
        <strain evidence="6 7">NRRL 30616</strain>
    </source>
</reference>
<dbReference type="EMBL" id="KV875095">
    <property type="protein sequence ID" value="OIW32721.1"/>
    <property type="molecule type" value="Genomic_DNA"/>
</dbReference>
<proteinExistence type="inferred from homology"/>
<dbReference type="Pfam" id="PF08501">
    <property type="entry name" value="Shikimate_dh_N"/>
    <property type="match status" value="1"/>
</dbReference>
<evidence type="ECO:0000313" key="7">
    <source>
        <dbReference type="Proteomes" id="UP000182658"/>
    </source>
</evidence>
<comment type="similarity">
    <text evidence="2">In the N-terminal section; belongs to the shikimate kinase family.</text>
</comment>
<dbReference type="PANTHER" id="PTHR21089:SF1">
    <property type="entry name" value="BIFUNCTIONAL 3-DEHYDROQUINATE DEHYDRATASE_SHIKIMATE DEHYDROGENASE, CHLOROPLASTIC"/>
    <property type="match status" value="1"/>
</dbReference>
<feature type="region of interest" description="Disordered" evidence="3">
    <location>
        <begin position="187"/>
        <end position="206"/>
    </location>
</feature>
<feature type="domain" description="Shikimate dehydrogenase substrate binding N-terminal" evidence="5">
    <location>
        <begin position="509"/>
        <end position="589"/>
    </location>
</feature>
<dbReference type="Gene3D" id="3.40.50.720">
    <property type="entry name" value="NAD(P)-binding Rossmann-like Domain"/>
    <property type="match status" value="1"/>
</dbReference>
<feature type="domain" description="Quinate/shikimate 5-dehydrogenase/glutamyl-tRNA reductase" evidence="4">
    <location>
        <begin position="649"/>
        <end position="695"/>
    </location>
</feature>
<dbReference type="InterPro" id="IPR006151">
    <property type="entry name" value="Shikm_DH/Glu-tRNA_Rdtase"/>
</dbReference>
<comment type="similarity">
    <text evidence="1">In the 2nd section; belongs to the type-I 3-dehydroquinase family.</text>
</comment>
<dbReference type="PANTHER" id="PTHR21089">
    <property type="entry name" value="SHIKIMATE DEHYDROGENASE"/>
    <property type="match status" value="1"/>
</dbReference>
<dbReference type="Gene3D" id="3.40.50.10860">
    <property type="entry name" value="Leucine Dehydrogenase, chain A, domain 1"/>
    <property type="match status" value="1"/>
</dbReference>
<dbReference type="InterPro" id="IPR027417">
    <property type="entry name" value="P-loop_NTPase"/>
</dbReference>
<dbReference type="OrthoDB" id="4415835at2759"/>
<dbReference type="Gene3D" id="3.40.50.300">
    <property type="entry name" value="P-loop containing nucleotide triphosphate hydrolases"/>
    <property type="match status" value="1"/>
</dbReference>
<dbReference type="InterPro" id="IPR046346">
    <property type="entry name" value="Aminoacid_DH-like_N_sf"/>
</dbReference>
<evidence type="ECO:0000259" key="5">
    <source>
        <dbReference type="Pfam" id="PF08501"/>
    </source>
</evidence>
<accession>A0A1J7JH80</accession>
<gene>
    <name evidence="6" type="ORF">CONLIGDRAFT_630346</name>
</gene>
<dbReference type="SUPFAM" id="SSF52540">
    <property type="entry name" value="P-loop containing nucleoside triphosphate hydrolases"/>
    <property type="match status" value="1"/>
</dbReference>
<dbReference type="GO" id="GO:0019632">
    <property type="term" value="P:shikimate metabolic process"/>
    <property type="evidence" value="ECO:0007669"/>
    <property type="project" value="TreeGrafter"/>
</dbReference>
<evidence type="ECO:0000256" key="3">
    <source>
        <dbReference type="SAM" id="MobiDB-lite"/>
    </source>
</evidence>